<dbReference type="InterPro" id="IPR010061">
    <property type="entry name" value="MeMal-semiAld_DH"/>
</dbReference>
<dbReference type="Proteomes" id="UP000440578">
    <property type="component" value="Unassembled WGS sequence"/>
</dbReference>
<evidence type="ECO:0000256" key="4">
    <source>
        <dbReference type="ARBA" id="ARBA00042419"/>
    </source>
</evidence>
<dbReference type="SUPFAM" id="SSF53720">
    <property type="entry name" value="ALDH-like"/>
    <property type="match status" value="1"/>
</dbReference>
<evidence type="ECO:0000313" key="8">
    <source>
        <dbReference type="EMBL" id="KAF0294832.1"/>
    </source>
</evidence>
<dbReference type="InterPro" id="IPR016162">
    <property type="entry name" value="Ald_DH_N"/>
</dbReference>
<evidence type="ECO:0000259" key="7">
    <source>
        <dbReference type="Pfam" id="PF00171"/>
    </source>
</evidence>
<evidence type="ECO:0000256" key="6">
    <source>
        <dbReference type="ARBA" id="ARBA00048821"/>
    </source>
</evidence>
<dbReference type="Pfam" id="PF00171">
    <property type="entry name" value="Aldedh"/>
    <property type="match status" value="1"/>
</dbReference>
<sequence>MQAAVDAAKTAFPTWSRTSVLTRQQIMFNFQNLIKKNMKVLAANITSEQGKTLADAEGDVLRGLQVVEHCCSITSLQLGETMSDVSRDMDTLSFRIPLGVTAGITPFNFPAMIPLWVRTQSLARLSVQCVALR</sequence>
<keyword evidence="9" id="KW-1185">Reference proteome</keyword>
<evidence type="ECO:0000313" key="9">
    <source>
        <dbReference type="Proteomes" id="UP000440578"/>
    </source>
</evidence>
<proteinExistence type="inferred from homology"/>
<evidence type="ECO:0000256" key="5">
    <source>
        <dbReference type="ARBA" id="ARBA00047644"/>
    </source>
</evidence>
<evidence type="ECO:0000256" key="3">
    <source>
        <dbReference type="ARBA" id="ARBA00039517"/>
    </source>
</evidence>
<dbReference type="GO" id="GO:0006574">
    <property type="term" value="P:L-valine catabolic process"/>
    <property type="evidence" value="ECO:0007669"/>
    <property type="project" value="TreeGrafter"/>
</dbReference>
<evidence type="ECO:0000256" key="1">
    <source>
        <dbReference type="ARBA" id="ARBA00009986"/>
    </source>
</evidence>
<comment type="catalytic activity">
    <reaction evidence="6">
        <text>3-oxopropanoate + NAD(+) + CoA + H2O = hydrogencarbonate + acetyl-CoA + NADH + H(+)</text>
        <dbReference type="Rhea" id="RHEA:76615"/>
        <dbReference type="ChEBI" id="CHEBI:15377"/>
        <dbReference type="ChEBI" id="CHEBI:15378"/>
        <dbReference type="ChEBI" id="CHEBI:17544"/>
        <dbReference type="ChEBI" id="CHEBI:33190"/>
        <dbReference type="ChEBI" id="CHEBI:57287"/>
        <dbReference type="ChEBI" id="CHEBI:57288"/>
        <dbReference type="ChEBI" id="CHEBI:57540"/>
        <dbReference type="ChEBI" id="CHEBI:57945"/>
        <dbReference type="EC" id="1.2.1.27"/>
    </reaction>
    <physiologicalReaction direction="left-to-right" evidence="6">
        <dbReference type="Rhea" id="RHEA:76616"/>
    </physiologicalReaction>
</comment>
<dbReference type="Gene3D" id="3.40.605.10">
    <property type="entry name" value="Aldehyde Dehydrogenase, Chain A, domain 1"/>
    <property type="match status" value="1"/>
</dbReference>
<dbReference type="EMBL" id="VIIS01001655">
    <property type="protein sequence ID" value="KAF0294832.1"/>
    <property type="molecule type" value="Genomic_DNA"/>
</dbReference>
<dbReference type="InterPro" id="IPR015590">
    <property type="entry name" value="Aldehyde_DH_dom"/>
</dbReference>
<name>A0A6A4VVL4_AMPAM</name>
<comment type="caution">
    <text evidence="8">The sequence shown here is derived from an EMBL/GenBank/DDBJ whole genome shotgun (WGS) entry which is preliminary data.</text>
</comment>
<feature type="domain" description="Aldehyde dehydrogenase" evidence="7">
    <location>
        <begin position="2"/>
        <end position="123"/>
    </location>
</feature>
<organism evidence="8 9">
    <name type="scientific">Amphibalanus amphitrite</name>
    <name type="common">Striped barnacle</name>
    <name type="synonym">Balanus amphitrite</name>
    <dbReference type="NCBI Taxonomy" id="1232801"/>
    <lineage>
        <taxon>Eukaryota</taxon>
        <taxon>Metazoa</taxon>
        <taxon>Ecdysozoa</taxon>
        <taxon>Arthropoda</taxon>
        <taxon>Crustacea</taxon>
        <taxon>Multicrustacea</taxon>
        <taxon>Cirripedia</taxon>
        <taxon>Thoracica</taxon>
        <taxon>Thoracicalcarea</taxon>
        <taxon>Balanomorpha</taxon>
        <taxon>Balanoidea</taxon>
        <taxon>Balanidae</taxon>
        <taxon>Amphibalaninae</taxon>
        <taxon>Amphibalanus</taxon>
    </lineage>
</organism>
<dbReference type="PANTHER" id="PTHR43866">
    <property type="entry name" value="MALONATE-SEMIALDEHYDE DEHYDROGENASE"/>
    <property type="match status" value="1"/>
</dbReference>
<comment type="function">
    <text evidence="2">Probable malonate and methylmalonate semialdehyde dehydrogenase involved in the catabolism of valine, thymine, and compounds catabolized by way of beta-alanine, including uracil and cytidine.</text>
</comment>
<dbReference type="GO" id="GO:0005739">
    <property type="term" value="C:mitochondrion"/>
    <property type="evidence" value="ECO:0007669"/>
    <property type="project" value="TreeGrafter"/>
</dbReference>
<accession>A0A6A4VVL4</accession>
<dbReference type="InterPro" id="IPR016161">
    <property type="entry name" value="Ald_DH/histidinol_DH"/>
</dbReference>
<gene>
    <name evidence="8" type="ORF">FJT64_007544</name>
</gene>
<dbReference type="GO" id="GO:0006210">
    <property type="term" value="P:thymine catabolic process"/>
    <property type="evidence" value="ECO:0007669"/>
    <property type="project" value="TreeGrafter"/>
</dbReference>
<dbReference type="PANTHER" id="PTHR43866:SF3">
    <property type="entry name" value="METHYLMALONATE-SEMIALDEHYDE DEHYDROGENASE [ACYLATING], MITOCHONDRIAL"/>
    <property type="match status" value="1"/>
</dbReference>
<dbReference type="GO" id="GO:0004491">
    <property type="term" value="F:methylmalonate-semialdehyde dehydrogenase (acylating, NAD) activity"/>
    <property type="evidence" value="ECO:0007669"/>
    <property type="project" value="UniProtKB-EC"/>
</dbReference>
<protein>
    <recommendedName>
        <fullName evidence="3">Probable methylmalonate-semialdehyde/malonate-semialdehyde dehydrogenase [acylating], mitochondrial</fullName>
    </recommendedName>
    <alternativeName>
        <fullName evidence="4">Malonate-semialdehyde dehydrogenase [acylating]</fullName>
    </alternativeName>
</protein>
<comment type="catalytic activity">
    <reaction evidence="5">
        <text>2-methyl-3-oxopropanoate + NAD(+) + CoA + H2O = propanoyl-CoA + hydrogencarbonate + NADH + H(+)</text>
        <dbReference type="Rhea" id="RHEA:20804"/>
        <dbReference type="ChEBI" id="CHEBI:15377"/>
        <dbReference type="ChEBI" id="CHEBI:15378"/>
        <dbReference type="ChEBI" id="CHEBI:17544"/>
        <dbReference type="ChEBI" id="CHEBI:57287"/>
        <dbReference type="ChEBI" id="CHEBI:57392"/>
        <dbReference type="ChEBI" id="CHEBI:57540"/>
        <dbReference type="ChEBI" id="CHEBI:57700"/>
        <dbReference type="ChEBI" id="CHEBI:57945"/>
        <dbReference type="EC" id="1.2.1.27"/>
    </reaction>
    <physiologicalReaction direction="left-to-right" evidence="5">
        <dbReference type="Rhea" id="RHEA:20805"/>
    </physiologicalReaction>
</comment>
<dbReference type="OrthoDB" id="310895at2759"/>
<dbReference type="AlphaFoldDB" id="A0A6A4VVL4"/>
<evidence type="ECO:0000256" key="2">
    <source>
        <dbReference type="ARBA" id="ARBA00037458"/>
    </source>
</evidence>
<reference evidence="8 9" key="1">
    <citation type="submission" date="2019-07" db="EMBL/GenBank/DDBJ databases">
        <title>Draft genome assembly of a fouling barnacle, Amphibalanus amphitrite (Darwin, 1854): The first reference genome for Thecostraca.</title>
        <authorList>
            <person name="Kim W."/>
        </authorList>
    </citation>
    <scope>NUCLEOTIDE SEQUENCE [LARGE SCALE GENOMIC DNA]</scope>
    <source>
        <strain evidence="8">SNU_AA5</strain>
        <tissue evidence="8">Soma without cirri and trophi</tissue>
    </source>
</reference>
<comment type="similarity">
    <text evidence="1">Belongs to the aldehyde dehydrogenase family.</text>
</comment>